<dbReference type="GO" id="GO:0000166">
    <property type="term" value="F:nucleotide binding"/>
    <property type="evidence" value="ECO:0007669"/>
    <property type="project" value="UniProtKB-KW"/>
</dbReference>
<evidence type="ECO:0000313" key="6">
    <source>
        <dbReference type="EMBL" id="MBF1659618.1"/>
    </source>
</evidence>
<evidence type="ECO:0000313" key="7">
    <source>
        <dbReference type="Proteomes" id="UP000713964"/>
    </source>
</evidence>
<evidence type="ECO:0000256" key="3">
    <source>
        <dbReference type="PIRSR" id="PIRSR639383-2"/>
    </source>
</evidence>
<dbReference type="SUPFAM" id="SSF54197">
    <property type="entry name" value="HIT-like"/>
    <property type="match status" value="1"/>
</dbReference>
<dbReference type="InterPro" id="IPR039383">
    <property type="entry name" value="FHIT"/>
</dbReference>
<feature type="binding site" evidence="3">
    <location>
        <position position="151"/>
    </location>
    <ligand>
        <name>substrate</name>
    </ligand>
</feature>
<dbReference type="Gene3D" id="3.30.428.10">
    <property type="entry name" value="HIT-like"/>
    <property type="match status" value="1"/>
</dbReference>
<name>A0A930KZ06_9MICC</name>
<reference evidence="6" key="1">
    <citation type="submission" date="2020-04" db="EMBL/GenBank/DDBJ databases">
        <title>Deep metagenomics examines the oral microbiome during advanced dental caries in children, revealing novel taxa and co-occurrences with host molecules.</title>
        <authorList>
            <person name="Baker J.L."/>
            <person name="Morton J.T."/>
            <person name="Dinis M."/>
            <person name="Alvarez R."/>
            <person name="Tran N.C."/>
            <person name="Knight R."/>
            <person name="Edlund A."/>
        </authorList>
    </citation>
    <scope>NUCLEOTIDE SEQUENCE</scope>
    <source>
        <strain evidence="6">JCVI_29_bin.11</strain>
    </source>
</reference>
<dbReference type="PROSITE" id="PS51084">
    <property type="entry name" value="HIT_2"/>
    <property type="match status" value="1"/>
</dbReference>
<comment type="caution">
    <text evidence="6">The sequence shown here is derived from an EMBL/GenBank/DDBJ whole genome shotgun (WGS) entry which is preliminary data.</text>
</comment>
<dbReference type="Proteomes" id="UP000713964">
    <property type="component" value="Unassembled WGS sequence"/>
</dbReference>
<evidence type="ECO:0000259" key="5">
    <source>
        <dbReference type="PROSITE" id="PS51084"/>
    </source>
</evidence>
<dbReference type="InterPro" id="IPR036265">
    <property type="entry name" value="HIT-like_sf"/>
</dbReference>
<keyword evidence="1" id="KW-0547">Nucleotide-binding</keyword>
<dbReference type="GO" id="GO:0003824">
    <property type="term" value="F:catalytic activity"/>
    <property type="evidence" value="ECO:0007669"/>
    <property type="project" value="InterPro"/>
</dbReference>
<dbReference type="InterPro" id="IPR052908">
    <property type="entry name" value="AP-4-A_phosphorylase"/>
</dbReference>
<dbReference type="PANTHER" id="PTHR42997:SF1">
    <property type="entry name" value="AP-4-A PHOSPHORYLASE"/>
    <property type="match status" value="1"/>
</dbReference>
<sequence>MSENTTPEHGTAASVQDSFELPSAPDQFQRLWTPHRTAYVSGGQKDYTEKTCPFCTAPSRSDEESLIVHRGEHAFVILNLYPYNPGHLLVCPYRHIPFYDDATEAETMEIAQLTQLAMKVLREVSHNDGFNIGINQGKVGGAGIADHLHQHILPRWSGDTNFLPIIAQTKTMSRTLDDMRSAIAEGFTRLS</sequence>
<dbReference type="PANTHER" id="PTHR42997">
    <property type="entry name" value="HIT FAMILY HYDROLASE"/>
    <property type="match status" value="1"/>
</dbReference>
<evidence type="ECO:0000256" key="1">
    <source>
        <dbReference type="ARBA" id="ARBA00022741"/>
    </source>
</evidence>
<gene>
    <name evidence="6" type="ORF">HXO58_07265</name>
</gene>
<protein>
    <submittedName>
        <fullName evidence="6">HIT domain-containing protein</fullName>
    </submittedName>
</protein>
<organism evidence="6 7">
    <name type="scientific">Rothia mucilaginosa</name>
    <dbReference type="NCBI Taxonomy" id="43675"/>
    <lineage>
        <taxon>Bacteria</taxon>
        <taxon>Bacillati</taxon>
        <taxon>Actinomycetota</taxon>
        <taxon>Actinomycetes</taxon>
        <taxon>Micrococcales</taxon>
        <taxon>Micrococcaceae</taxon>
        <taxon>Rothia</taxon>
    </lineage>
</organism>
<feature type="short sequence motif" description="Histidine triad motif" evidence="4">
    <location>
        <begin position="147"/>
        <end position="151"/>
    </location>
</feature>
<dbReference type="CDD" id="cd01275">
    <property type="entry name" value="FHIT"/>
    <property type="match status" value="1"/>
</dbReference>
<evidence type="ECO:0000256" key="2">
    <source>
        <dbReference type="PIRSR" id="PIRSR639383-1"/>
    </source>
</evidence>
<feature type="binding site" evidence="3">
    <location>
        <position position="79"/>
    </location>
    <ligand>
        <name>substrate</name>
    </ligand>
</feature>
<feature type="active site" description="Tele-AMP-histidine intermediate" evidence="2">
    <location>
        <position position="149"/>
    </location>
</feature>
<evidence type="ECO:0000256" key="4">
    <source>
        <dbReference type="PROSITE-ProRule" id="PRU00464"/>
    </source>
</evidence>
<accession>A0A930KZ06</accession>
<dbReference type="AlphaFoldDB" id="A0A930KZ06"/>
<dbReference type="EMBL" id="JABZXL010000021">
    <property type="protein sequence ID" value="MBF1659618.1"/>
    <property type="molecule type" value="Genomic_DNA"/>
</dbReference>
<feature type="domain" description="HIT" evidence="5">
    <location>
        <begin position="54"/>
        <end position="162"/>
    </location>
</feature>
<dbReference type="InterPro" id="IPR011146">
    <property type="entry name" value="HIT-like"/>
</dbReference>
<dbReference type="Pfam" id="PF01230">
    <property type="entry name" value="HIT"/>
    <property type="match status" value="1"/>
</dbReference>
<proteinExistence type="predicted"/>